<reference evidence="1 2" key="1">
    <citation type="journal article" date="2016" name="Nat. Commun.">
        <title>Thousands of microbial genomes shed light on interconnected biogeochemical processes in an aquifer system.</title>
        <authorList>
            <person name="Anantharaman K."/>
            <person name="Brown C.T."/>
            <person name="Hug L.A."/>
            <person name="Sharon I."/>
            <person name="Castelle C.J."/>
            <person name="Probst A.J."/>
            <person name="Thomas B.C."/>
            <person name="Singh A."/>
            <person name="Wilkins M.J."/>
            <person name="Karaoz U."/>
            <person name="Brodie E.L."/>
            <person name="Williams K.H."/>
            <person name="Hubbard S.S."/>
            <person name="Banfield J.F."/>
        </authorList>
    </citation>
    <scope>NUCLEOTIDE SEQUENCE [LARGE SCALE GENOMIC DNA]</scope>
</reference>
<gene>
    <name evidence="1" type="ORF">A2Z86_00370</name>
</gene>
<dbReference type="EMBL" id="MFIV01000123">
    <property type="protein sequence ID" value="OGF98342.1"/>
    <property type="molecule type" value="Genomic_DNA"/>
</dbReference>
<evidence type="ECO:0000313" key="2">
    <source>
        <dbReference type="Proteomes" id="UP000176992"/>
    </source>
</evidence>
<dbReference type="AlphaFoldDB" id="A0A1F5YE71"/>
<name>A0A1F5YE71_9BACT</name>
<proteinExistence type="predicted"/>
<evidence type="ECO:0000313" key="1">
    <source>
        <dbReference type="EMBL" id="OGF98342.1"/>
    </source>
</evidence>
<dbReference type="Proteomes" id="UP000176992">
    <property type="component" value="Unassembled WGS sequence"/>
</dbReference>
<evidence type="ECO:0008006" key="3">
    <source>
        <dbReference type="Google" id="ProtNLM"/>
    </source>
</evidence>
<accession>A0A1F5YE71</accession>
<organism evidence="1 2">
    <name type="scientific">Candidatus Glassbacteria bacterium GWA2_58_10</name>
    <dbReference type="NCBI Taxonomy" id="1817865"/>
    <lineage>
        <taxon>Bacteria</taxon>
        <taxon>Candidatus Glassiibacteriota</taxon>
    </lineage>
</organism>
<comment type="caution">
    <text evidence="1">The sequence shown here is derived from an EMBL/GenBank/DDBJ whole genome shotgun (WGS) entry which is preliminary data.</text>
</comment>
<sequence length="432" mass="49027">MLRVLENIETQFNRYSLLLLLLTTAAAESAFALADKNLEIHGFFLGNFTGRTTGLRPAGNEQSDFLLAEERVRLDLAAWSESIEASLKIKTDFFNDAQAGEFGLDLREAYLDLTTGDFDFRLGRQIATWGVGDLLFINDVFPKDWVSFFSGRPLEYLKIGVDGVRASYSSRALNAVLLVVPFFEPDNLPEPDRFFLFDPFGAVLSRPEEKPSTAFDNTELALRLYRKIKGIDISGYFYKGFWRIPGIKPDNFVAPVSLMTFYPELYVYGLSAQGGAFGGVLSFETGYYYSNADNHGNDPAILNSQGRFLLGYQKQLQEDLTLGVQYYFELMKDYSAYKNSFSPGFPLQKKYRDTFTLRLEQLLDHQTLKLSLFSFYGLADDEYLIQPQMSYKFSDDLSASLGANIFGGEKETTFLGQYNKNDNVYLSARFEF</sequence>
<protein>
    <recommendedName>
        <fullName evidence="3">Alginate export domain-containing protein</fullName>
    </recommendedName>
</protein>
<dbReference type="SUPFAM" id="SSF56935">
    <property type="entry name" value="Porins"/>
    <property type="match status" value="1"/>
</dbReference>